<accession>A0A0F9MCV1</accession>
<name>A0A0F9MCV1_9ZZZZ</name>
<gene>
    <name evidence="1" type="ORF">LCGC14_1170750</name>
</gene>
<sequence length="129" mass="15222">MAQVNPQSDKDILEERRKPQFLLSDLDKVTHSDNMRVRNWMLERIKKHESKLELKKWKPGDIVAAHSVEPEAIDVWLFYGRDNYSDLRWYIFRDMGRYNNCFSIMLAGIKTSSEGTIEHPLCKSTYAKT</sequence>
<comment type="caution">
    <text evidence="1">The sequence shown here is derived from an EMBL/GenBank/DDBJ whole genome shotgun (WGS) entry which is preliminary data.</text>
</comment>
<proteinExistence type="predicted"/>
<evidence type="ECO:0000313" key="1">
    <source>
        <dbReference type="EMBL" id="KKM97171.1"/>
    </source>
</evidence>
<dbReference type="AlphaFoldDB" id="A0A0F9MCV1"/>
<dbReference type="EMBL" id="LAZR01005782">
    <property type="protein sequence ID" value="KKM97171.1"/>
    <property type="molecule type" value="Genomic_DNA"/>
</dbReference>
<reference evidence="1" key="1">
    <citation type="journal article" date="2015" name="Nature">
        <title>Complex archaea that bridge the gap between prokaryotes and eukaryotes.</title>
        <authorList>
            <person name="Spang A."/>
            <person name="Saw J.H."/>
            <person name="Jorgensen S.L."/>
            <person name="Zaremba-Niedzwiedzka K."/>
            <person name="Martijn J."/>
            <person name="Lind A.E."/>
            <person name="van Eijk R."/>
            <person name="Schleper C."/>
            <person name="Guy L."/>
            <person name="Ettema T.J."/>
        </authorList>
    </citation>
    <scope>NUCLEOTIDE SEQUENCE</scope>
</reference>
<organism evidence="1">
    <name type="scientific">marine sediment metagenome</name>
    <dbReference type="NCBI Taxonomy" id="412755"/>
    <lineage>
        <taxon>unclassified sequences</taxon>
        <taxon>metagenomes</taxon>
        <taxon>ecological metagenomes</taxon>
    </lineage>
</organism>
<protein>
    <submittedName>
        <fullName evidence="1">Uncharacterized protein</fullName>
    </submittedName>
</protein>